<feature type="domain" description="C2H2-type" evidence="10">
    <location>
        <begin position="1118"/>
        <end position="1141"/>
    </location>
</feature>
<evidence type="ECO:0000256" key="1">
    <source>
        <dbReference type="ARBA" id="ARBA00004123"/>
    </source>
</evidence>
<proteinExistence type="predicted"/>
<dbReference type="InterPro" id="IPR013087">
    <property type="entry name" value="Znf_C2H2_type"/>
</dbReference>
<feature type="region of interest" description="Disordered" evidence="9">
    <location>
        <begin position="590"/>
        <end position="627"/>
    </location>
</feature>
<dbReference type="PROSITE" id="PS50157">
    <property type="entry name" value="ZINC_FINGER_C2H2_2"/>
    <property type="match status" value="17"/>
</dbReference>
<feature type="domain" description="C2H2-type" evidence="10">
    <location>
        <begin position="300"/>
        <end position="328"/>
    </location>
</feature>
<keyword evidence="3" id="KW-0677">Repeat</keyword>
<feature type="domain" description="ZAD" evidence="11">
    <location>
        <begin position="1027"/>
        <end position="1097"/>
    </location>
</feature>
<evidence type="ECO:0000256" key="2">
    <source>
        <dbReference type="ARBA" id="ARBA00022723"/>
    </source>
</evidence>
<organism evidence="12 13">
    <name type="scientific">Aedes albopictus</name>
    <name type="common">Asian tiger mosquito</name>
    <name type="synonym">Stegomyia albopicta</name>
    <dbReference type="NCBI Taxonomy" id="7160"/>
    <lineage>
        <taxon>Eukaryota</taxon>
        <taxon>Metazoa</taxon>
        <taxon>Ecdysozoa</taxon>
        <taxon>Arthropoda</taxon>
        <taxon>Hexapoda</taxon>
        <taxon>Insecta</taxon>
        <taxon>Pterygota</taxon>
        <taxon>Neoptera</taxon>
        <taxon>Endopterygota</taxon>
        <taxon>Diptera</taxon>
        <taxon>Nematocera</taxon>
        <taxon>Culicoidea</taxon>
        <taxon>Culicidae</taxon>
        <taxon>Culicinae</taxon>
        <taxon>Aedini</taxon>
        <taxon>Aedes</taxon>
        <taxon>Stegomyia</taxon>
    </lineage>
</organism>
<keyword evidence="6" id="KW-0539">Nucleus</keyword>
<feature type="compositionally biased region" description="Basic residues" evidence="9">
    <location>
        <begin position="1201"/>
        <end position="1221"/>
    </location>
</feature>
<feature type="domain" description="C2H2-type" evidence="10">
    <location>
        <begin position="228"/>
        <end position="256"/>
    </location>
</feature>
<evidence type="ECO:0000313" key="13">
    <source>
        <dbReference type="Proteomes" id="UP000069940"/>
    </source>
</evidence>
<feature type="region of interest" description="Disordered" evidence="9">
    <location>
        <begin position="101"/>
        <end position="140"/>
    </location>
</feature>
<feature type="compositionally biased region" description="Basic and acidic residues" evidence="9">
    <location>
        <begin position="502"/>
        <end position="511"/>
    </location>
</feature>
<dbReference type="EnsemblMetazoa" id="AALFPA23_016494.R24048">
    <property type="protein sequence ID" value="AALFPA23_016494.P24048"/>
    <property type="gene ID" value="AALFPA23_016494"/>
</dbReference>
<dbReference type="Gene3D" id="3.40.1800.20">
    <property type="match status" value="1"/>
</dbReference>
<feature type="compositionally biased region" description="Basic and acidic residues" evidence="9">
    <location>
        <begin position="550"/>
        <end position="562"/>
    </location>
</feature>
<feature type="region of interest" description="Disordered" evidence="9">
    <location>
        <begin position="277"/>
        <end position="301"/>
    </location>
</feature>
<dbReference type="Proteomes" id="UP000069940">
    <property type="component" value="Unassembled WGS sequence"/>
</dbReference>
<feature type="region of interest" description="Disordered" evidence="9">
    <location>
        <begin position="1200"/>
        <end position="1225"/>
    </location>
</feature>
<comment type="subcellular location">
    <subcellularLocation>
        <location evidence="1">Nucleus</location>
    </subcellularLocation>
</comment>
<dbReference type="PROSITE" id="PS00028">
    <property type="entry name" value="ZINC_FINGER_C2H2_1"/>
    <property type="match status" value="20"/>
</dbReference>
<feature type="domain" description="C2H2-type" evidence="10">
    <location>
        <begin position="81"/>
        <end position="108"/>
    </location>
</feature>
<evidence type="ECO:0000259" key="10">
    <source>
        <dbReference type="PROSITE" id="PS50157"/>
    </source>
</evidence>
<dbReference type="InterPro" id="IPR050331">
    <property type="entry name" value="Zinc_finger"/>
</dbReference>
<feature type="domain" description="C2H2-type" evidence="10">
    <location>
        <begin position="569"/>
        <end position="596"/>
    </location>
</feature>
<feature type="region of interest" description="Disordered" evidence="9">
    <location>
        <begin position="194"/>
        <end position="222"/>
    </location>
</feature>
<dbReference type="SUPFAM" id="SSF57667">
    <property type="entry name" value="beta-beta-alpha zinc fingers"/>
    <property type="match status" value="9"/>
</dbReference>
<dbReference type="Pfam" id="PF00096">
    <property type="entry name" value="zf-C2H2"/>
    <property type="match status" value="3"/>
</dbReference>
<feature type="region of interest" description="Disordered" evidence="9">
    <location>
        <begin position="814"/>
        <end position="856"/>
    </location>
</feature>
<dbReference type="PROSITE" id="PS51915">
    <property type="entry name" value="ZAD"/>
    <property type="match status" value="1"/>
</dbReference>
<dbReference type="InterPro" id="IPR036236">
    <property type="entry name" value="Znf_C2H2_sf"/>
</dbReference>
<reference evidence="12" key="2">
    <citation type="submission" date="2025-05" db="UniProtKB">
        <authorList>
            <consortium name="EnsemblMetazoa"/>
        </authorList>
    </citation>
    <scope>IDENTIFICATION</scope>
    <source>
        <strain evidence="12">Foshan</strain>
    </source>
</reference>
<evidence type="ECO:0000313" key="12">
    <source>
        <dbReference type="EnsemblMetazoa" id="AALFPA23_016494.P24048"/>
    </source>
</evidence>
<evidence type="ECO:0000259" key="11">
    <source>
        <dbReference type="PROSITE" id="PS51915"/>
    </source>
</evidence>
<keyword evidence="13" id="KW-1185">Reference proteome</keyword>
<feature type="compositionally biased region" description="Polar residues" evidence="9">
    <location>
        <begin position="512"/>
        <end position="524"/>
    </location>
</feature>
<feature type="domain" description="C2H2-type" evidence="10">
    <location>
        <begin position="1556"/>
        <end position="1583"/>
    </location>
</feature>
<feature type="domain" description="C2H2-type" evidence="10">
    <location>
        <begin position="1486"/>
        <end position="1513"/>
    </location>
</feature>
<dbReference type="GeneID" id="115253671"/>
<sequence length="1586" mass="182550">MASISIKTEIKLESEGLLLDFAQDNIKDCTEIDHRRIEDEPLVGGGDLIDIGEVKVEFRLEETGQSDKSSATLKQTLDDQYSCSECNQSFSRKIQLQNHVKTHSLKDQQSSNTDDEHGTDYSSATSAATSKQSIPANKATDDSVQLPQCDVCHKTFSEKRKLWNHKRFHQPKNHVCQVCKTSFSDKWSLKIHENKHNQSSQIKKAKPKDKIRERNKRSKLRSQAGGPFKCDLCPMIFLYDHSVPAHMRKVHEPKKYACECGDKYATRSYLLKHIQRRNKGVTTETEHKESPTNESQPSSFPCSNCDKVYSSAIGLWNHCRYVHKKQHVCSMCSISCESEENLARHIKLKHNLESKDSIPGQECDFCKESLPNAMELRRHKETLKHYCCKPCNKTYGKSWFLRAHIKRAHRHDGESFECKTCNKVFSTYVQRFAHMKSHNLKEHACASCNKVYLNHAWLTKHWESPYNKCRQPENMNSEDSPLTRVPENDSNEGIAASLVENKLGEGKHTDQKAQTVKSQKNRSNLSRKEVHNRNRLGKHLTTKSIKKQTMLKDHRKAADLPSRKTSNGLSCSKCSRTFNRQCQLEMHLRSHVTETTERNENGDERAPEEAGSDFSADSSDDDPSFLQHLDKHMKNHTNMIHDNKKKLLSEGNAALIEPKEIKIEPIEESDIEPETQRPSSTSTPETLTQRGSRQNSSAIRSREGEHHDGLFIGEIECEPAMIDIDDVKVESNTGGDVEFHIDVDVLPDKTSSEICANASNVQSGRALWSHYRTVHGPKNHMCRICEIGFPFLKELKKHEVTNKHVMKLKEIEENQSSKVQKESEDISDVCENQQMTENNNKNPSSKPNRKLKRKRQAKEYMNNYSEVEEEQPIHRKHKEYLTEEADADYRPHISTTDQSLQSILSGDGEQLHCDICHEVFPNDKKLMLHKKYHGSKRHECSICGKTFLNRFVLQEHISSHGSRKPKPKSAKAVVVPQRNVPGKPYKCHICQKKLFQQHLATKSIKKTSIMDTVVIKKEPEVAKNTYQICRLCLSEDSLDDVFKEEELHQWIAEYLSITISSGDSMSQVICVICRIRLTEFHQFRVRCQEVQDVLQSLDQNDNSEANSELLTNKMLPRYGCTHCGKMFVLRYHLDQHAVTHTKVIRENQLKTVISEKQHVGSSEETRERKTDTVNLAKDRVNGTSNHENREPQEISAALVSKKPKKNQVQKVREKRSPKKVHPKEPTTVRTTVLEDMIDIEDIKIEPHGDDDDGCSNISVDQPSSLPLDIDNDNSQDMQVAPIDVSQIVLEKPVLYRDKTVPCPLCHKKFRTKLLLWNHNRTTHGPKVHKCKVCKARFAMPNELEKHNTTSKHKTNLQKFLDKQQSIKRRQRQRDETEILTKQIIVNNEEEYSCPTCNQVFKRQCQFKAHMLEHTSKVEHVQLSDLDDSEPEVVVSEQSAKTASVEQPPETQETVVDLPWKCSHCHRAYTDEAKLKNHQRFHKPKNFKCPICERPFLRQGLVDKHIPVHNEVRTWPITPSKEKSQERPYKCDICQKTYMSQTALCGHKKQVHGPKIHECHICKFSFSLRKDLARHVATHYRSNGGFY</sequence>
<dbReference type="InterPro" id="IPR003604">
    <property type="entry name" value="Matrin/U1-like-C_Znf_C2H2"/>
</dbReference>
<dbReference type="Pfam" id="PF13912">
    <property type="entry name" value="zf-C2H2_6"/>
    <property type="match status" value="3"/>
</dbReference>
<feature type="domain" description="C2H2-type" evidence="10">
    <location>
        <begin position="174"/>
        <end position="201"/>
    </location>
</feature>
<feature type="domain" description="C2H2-type" evidence="10">
    <location>
        <begin position="911"/>
        <end position="938"/>
    </location>
</feature>
<feature type="compositionally biased region" description="Basic and acidic residues" evidence="9">
    <location>
        <begin position="590"/>
        <end position="608"/>
    </location>
</feature>
<feature type="domain" description="C2H2-type" evidence="10">
    <location>
        <begin position="1391"/>
        <end position="1418"/>
    </location>
</feature>
<feature type="compositionally biased region" description="Basic residues" evidence="9">
    <location>
        <begin position="203"/>
        <end position="220"/>
    </location>
</feature>
<evidence type="ECO:0000256" key="8">
    <source>
        <dbReference type="PROSITE-ProRule" id="PRU01263"/>
    </source>
</evidence>
<evidence type="ECO:0000256" key="6">
    <source>
        <dbReference type="ARBA" id="ARBA00023242"/>
    </source>
</evidence>
<feature type="domain" description="C2H2-type" evidence="10">
    <location>
        <begin position="938"/>
        <end position="965"/>
    </location>
</feature>
<name>A0ABM1ZA02_AEDAL</name>
<feature type="domain" description="C2H2-type" evidence="10">
    <location>
        <begin position="386"/>
        <end position="416"/>
    </location>
</feature>
<feature type="binding site" evidence="8">
    <location>
        <position position="1073"/>
    </location>
    <ligand>
        <name>Zn(2+)</name>
        <dbReference type="ChEBI" id="CHEBI:29105"/>
    </ligand>
</feature>
<feature type="binding site" evidence="8">
    <location>
        <position position="1029"/>
    </location>
    <ligand>
        <name>Zn(2+)</name>
        <dbReference type="ChEBI" id="CHEBI:29105"/>
    </ligand>
</feature>
<feature type="compositionally biased region" description="Basic residues" evidence="9">
    <location>
        <begin position="847"/>
        <end position="856"/>
    </location>
</feature>
<dbReference type="Gene3D" id="3.30.160.60">
    <property type="entry name" value="Classic Zinc Finger"/>
    <property type="match status" value="9"/>
</dbReference>
<feature type="domain" description="C2H2-type" evidence="10">
    <location>
        <begin position="147"/>
        <end position="174"/>
    </location>
</feature>
<feature type="binding site" evidence="8">
    <location>
        <position position="1032"/>
    </location>
    <ligand>
        <name>Zn(2+)</name>
        <dbReference type="ChEBI" id="CHEBI:29105"/>
    </ligand>
</feature>
<dbReference type="RefSeq" id="XP_029726994.2">
    <property type="nucleotide sequence ID" value="XM_029871134.2"/>
</dbReference>
<evidence type="ECO:0000256" key="5">
    <source>
        <dbReference type="ARBA" id="ARBA00022833"/>
    </source>
</evidence>
<dbReference type="PANTHER" id="PTHR16515">
    <property type="entry name" value="PR DOMAIN ZINC FINGER PROTEIN"/>
    <property type="match status" value="1"/>
</dbReference>
<evidence type="ECO:0000256" key="4">
    <source>
        <dbReference type="ARBA" id="ARBA00022771"/>
    </source>
</evidence>
<feature type="region of interest" description="Disordered" evidence="9">
    <location>
        <begin position="549"/>
        <end position="570"/>
    </location>
</feature>
<feature type="compositionally biased region" description="Polar residues" evidence="9">
    <location>
        <begin position="292"/>
        <end position="301"/>
    </location>
</feature>
<feature type="binding site" evidence="8">
    <location>
        <position position="1070"/>
    </location>
    <ligand>
        <name>Zn(2+)</name>
        <dbReference type="ChEBI" id="CHEBI:29105"/>
    </ligand>
</feature>
<dbReference type="PANTHER" id="PTHR16515:SF66">
    <property type="entry name" value="C2H2-TYPE DOMAIN-CONTAINING PROTEIN"/>
    <property type="match status" value="1"/>
</dbReference>
<feature type="compositionally biased region" description="Polar residues" evidence="9">
    <location>
        <begin position="676"/>
        <end position="699"/>
    </location>
</feature>
<feature type="domain" description="C2H2-type" evidence="10">
    <location>
        <begin position="1528"/>
        <end position="1551"/>
    </location>
</feature>
<protein>
    <submittedName>
        <fullName evidence="12">Uncharacterized protein</fullName>
    </submittedName>
</protein>
<reference evidence="13" key="1">
    <citation type="journal article" date="2015" name="Proc. Natl. Acad. Sci. U.S.A.">
        <title>Genome sequence of the Asian Tiger mosquito, Aedes albopictus, reveals insights into its biology, genetics, and evolution.</title>
        <authorList>
            <person name="Chen X.G."/>
            <person name="Jiang X."/>
            <person name="Gu J."/>
            <person name="Xu M."/>
            <person name="Wu Y."/>
            <person name="Deng Y."/>
            <person name="Zhang C."/>
            <person name="Bonizzoni M."/>
            <person name="Dermauw W."/>
            <person name="Vontas J."/>
            <person name="Armbruster P."/>
            <person name="Huang X."/>
            <person name="Yang Y."/>
            <person name="Zhang H."/>
            <person name="He W."/>
            <person name="Peng H."/>
            <person name="Liu Y."/>
            <person name="Wu K."/>
            <person name="Chen J."/>
            <person name="Lirakis M."/>
            <person name="Topalis P."/>
            <person name="Van Leeuwen T."/>
            <person name="Hall A.B."/>
            <person name="Jiang X."/>
            <person name="Thorpe C."/>
            <person name="Mueller R.L."/>
            <person name="Sun C."/>
            <person name="Waterhouse R.M."/>
            <person name="Yan G."/>
            <person name="Tu Z.J."/>
            <person name="Fang X."/>
            <person name="James A.A."/>
        </authorList>
    </citation>
    <scope>NUCLEOTIDE SEQUENCE [LARGE SCALE GENOMIC DNA]</scope>
    <source>
        <strain evidence="13">Foshan</strain>
    </source>
</reference>
<dbReference type="SUPFAM" id="SSF57716">
    <property type="entry name" value="Glucocorticoid receptor-like (DNA-binding domain)"/>
    <property type="match status" value="1"/>
</dbReference>
<dbReference type="Pfam" id="PF07776">
    <property type="entry name" value="zf-AD"/>
    <property type="match status" value="1"/>
</dbReference>
<feature type="domain" description="C2H2-type" evidence="10">
    <location>
        <begin position="1300"/>
        <end position="1323"/>
    </location>
</feature>
<feature type="domain" description="C2H2-type" evidence="10">
    <location>
        <begin position="416"/>
        <end position="443"/>
    </location>
</feature>
<feature type="region of interest" description="Disordered" evidence="9">
    <location>
        <begin position="659"/>
        <end position="705"/>
    </location>
</feature>
<dbReference type="SMART" id="SM00868">
    <property type="entry name" value="zf-AD"/>
    <property type="match status" value="1"/>
</dbReference>
<feature type="region of interest" description="Disordered" evidence="9">
    <location>
        <begin position="501"/>
        <end position="530"/>
    </location>
</feature>
<evidence type="ECO:0000256" key="3">
    <source>
        <dbReference type="ARBA" id="ARBA00022737"/>
    </source>
</evidence>
<feature type="domain" description="C2H2-type" evidence="10">
    <location>
        <begin position="1459"/>
        <end position="1486"/>
    </location>
</feature>
<dbReference type="InterPro" id="IPR012934">
    <property type="entry name" value="Znf_AD"/>
</dbReference>
<accession>A0ABM1ZA02</accession>
<evidence type="ECO:0000256" key="9">
    <source>
        <dbReference type="SAM" id="MobiDB-lite"/>
    </source>
</evidence>
<keyword evidence="5 8" id="KW-0862">Zinc</keyword>
<keyword evidence="4 7" id="KW-0863">Zinc-finger</keyword>
<dbReference type="SMART" id="SM00355">
    <property type="entry name" value="ZnF_C2H2"/>
    <property type="match status" value="21"/>
</dbReference>
<dbReference type="SMART" id="SM00451">
    <property type="entry name" value="ZnF_U1"/>
    <property type="match status" value="4"/>
</dbReference>
<keyword evidence="2 8" id="KW-0479">Metal-binding</keyword>
<evidence type="ECO:0000256" key="7">
    <source>
        <dbReference type="PROSITE-ProRule" id="PRU00042"/>
    </source>
</evidence>